<proteinExistence type="predicted"/>
<accession>A0AA39ZA85</accession>
<comment type="caution">
    <text evidence="2">The sequence shown here is derived from an EMBL/GenBank/DDBJ whole genome shotgun (WGS) entry which is preliminary data.</text>
</comment>
<keyword evidence="1" id="KW-1133">Transmembrane helix</keyword>
<keyword evidence="1" id="KW-0472">Membrane</keyword>
<organism evidence="2 3">
    <name type="scientific">Cercophora samala</name>
    <dbReference type="NCBI Taxonomy" id="330535"/>
    <lineage>
        <taxon>Eukaryota</taxon>
        <taxon>Fungi</taxon>
        <taxon>Dikarya</taxon>
        <taxon>Ascomycota</taxon>
        <taxon>Pezizomycotina</taxon>
        <taxon>Sordariomycetes</taxon>
        <taxon>Sordariomycetidae</taxon>
        <taxon>Sordariales</taxon>
        <taxon>Lasiosphaeriaceae</taxon>
        <taxon>Cercophora</taxon>
    </lineage>
</organism>
<dbReference type="EMBL" id="JAULSY010000076">
    <property type="protein sequence ID" value="KAK0667177.1"/>
    <property type="molecule type" value="Genomic_DNA"/>
</dbReference>
<evidence type="ECO:0000313" key="2">
    <source>
        <dbReference type="EMBL" id="KAK0667177.1"/>
    </source>
</evidence>
<gene>
    <name evidence="2" type="ORF">QBC41DRAFT_141175</name>
</gene>
<evidence type="ECO:0000313" key="3">
    <source>
        <dbReference type="Proteomes" id="UP001174997"/>
    </source>
</evidence>
<dbReference type="Proteomes" id="UP001174997">
    <property type="component" value="Unassembled WGS sequence"/>
</dbReference>
<protein>
    <submittedName>
        <fullName evidence="2">Uncharacterized protein</fullName>
    </submittedName>
</protein>
<feature type="transmembrane region" description="Helical" evidence="1">
    <location>
        <begin position="56"/>
        <end position="77"/>
    </location>
</feature>
<keyword evidence="3" id="KW-1185">Reference proteome</keyword>
<sequence length="85" mass="9742">MIFGVLRRVWLEFLFILALFLALLRMEGWAFRGSFYLDTTGHINQAPFLDGMARSVGLNYILFCSVFLWTICLTLPASMQKLTAC</sequence>
<keyword evidence="1" id="KW-0812">Transmembrane</keyword>
<name>A0AA39ZA85_9PEZI</name>
<dbReference type="AlphaFoldDB" id="A0AA39ZA85"/>
<reference evidence="2" key="1">
    <citation type="submission" date="2023-06" db="EMBL/GenBank/DDBJ databases">
        <title>Genome-scale phylogeny and comparative genomics of the fungal order Sordariales.</title>
        <authorList>
            <consortium name="Lawrence Berkeley National Laboratory"/>
            <person name="Hensen N."/>
            <person name="Bonometti L."/>
            <person name="Westerberg I."/>
            <person name="Brannstrom I.O."/>
            <person name="Guillou S."/>
            <person name="Cros-Aarteil S."/>
            <person name="Calhoun S."/>
            <person name="Haridas S."/>
            <person name="Kuo A."/>
            <person name="Mondo S."/>
            <person name="Pangilinan J."/>
            <person name="Riley R."/>
            <person name="Labutti K."/>
            <person name="Andreopoulos B."/>
            <person name="Lipzen A."/>
            <person name="Chen C."/>
            <person name="Yanf M."/>
            <person name="Daum C."/>
            <person name="Ng V."/>
            <person name="Clum A."/>
            <person name="Steindorff A."/>
            <person name="Ohm R."/>
            <person name="Martin F."/>
            <person name="Silar P."/>
            <person name="Natvig D."/>
            <person name="Lalanne C."/>
            <person name="Gautier V."/>
            <person name="Ament-Velasquez S.L."/>
            <person name="Kruys A."/>
            <person name="Hutchinson M.I."/>
            <person name="Powell A.J."/>
            <person name="Barry K."/>
            <person name="Miller A.N."/>
            <person name="Grigoriev I.V."/>
            <person name="Debuchy R."/>
            <person name="Gladieux P."/>
            <person name="Thoren M.H."/>
            <person name="Johannesson H."/>
        </authorList>
    </citation>
    <scope>NUCLEOTIDE SEQUENCE</scope>
    <source>
        <strain evidence="2">CBS 307.81</strain>
    </source>
</reference>
<evidence type="ECO:0000256" key="1">
    <source>
        <dbReference type="SAM" id="Phobius"/>
    </source>
</evidence>